<dbReference type="Pfam" id="PF12514">
    <property type="entry name" value="DUF3718"/>
    <property type="match status" value="1"/>
</dbReference>
<dbReference type="eggNOG" id="ENOG50338YT">
    <property type="taxonomic scope" value="Bacteria"/>
</dbReference>
<dbReference type="Proteomes" id="UP000001982">
    <property type="component" value="Chromosome"/>
</dbReference>
<gene>
    <name evidence="2" type="ordered locus">Sden_1550</name>
</gene>
<dbReference type="RefSeq" id="WP_011495993.1">
    <property type="nucleotide sequence ID" value="NC_007954.1"/>
</dbReference>
<keyword evidence="3" id="KW-1185">Reference proteome</keyword>
<protein>
    <recommendedName>
        <fullName evidence="4">DUF3718 domain-containing protein</fullName>
    </recommendedName>
</protein>
<organism evidence="2 3">
    <name type="scientific">Shewanella denitrificans (strain OS217 / ATCC BAA-1090 / DSM 15013)</name>
    <dbReference type="NCBI Taxonomy" id="318161"/>
    <lineage>
        <taxon>Bacteria</taxon>
        <taxon>Pseudomonadati</taxon>
        <taxon>Pseudomonadota</taxon>
        <taxon>Gammaproteobacteria</taxon>
        <taxon>Alteromonadales</taxon>
        <taxon>Shewanellaceae</taxon>
        <taxon>Shewanella</taxon>
    </lineage>
</organism>
<reference evidence="2 3" key="1">
    <citation type="submission" date="2006-03" db="EMBL/GenBank/DDBJ databases">
        <title>Complete sequence of Shewanella denitrificans OS217.</title>
        <authorList>
            <consortium name="US DOE Joint Genome Institute"/>
            <person name="Copeland A."/>
            <person name="Lucas S."/>
            <person name="Lapidus A."/>
            <person name="Barry K."/>
            <person name="Detter J.C."/>
            <person name="Glavina del Rio T."/>
            <person name="Hammon N."/>
            <person name="Israni S."/>
            <person name="Dalin E."/>
            <person name="Tice H."/>
            <person name="Pitluck S."/>
            <person name="Brettin T."/>
            <person name="Bruce D."/>
            <person name="Han C."/>
            <person name="Tapia R."/>
            <person name="Gilna P."/>
            <person name="Kiss H."/>
            <person name="Schmutz J."/>
            <person name="Larimer F."/>
            <person name="Land M."/>
            <person name="Hauser L."/>
            <person name="Kyrpides N."/>
            <person name="Lykidis A."/>
            <person name="Richardson P."/>
        </authorList>
    </citation>
    <scope>NUCLEOTIDE SEQUENCE [LARGE SCALE GENOMIC DNA]</scope>
    <source>
        <strain evidence="3">OS217 / ATCC BAA-1090 / DSM 15013</strain>
    </source>
</reference>
<evidence type="ECO:0000256" key="1">
    <source>
        <dbReference type="SAM" id="SignalP"/>
    </source>
</evidence>
<evidence type="ECO:0000313" key="2">
    <source>
        <dbReference type="EMBL" id="ABE54835.1"/>
    </source>
</evidence>
<dbReference type="HOGENOM" id="CLU_170386_0_0_6"/>
<keyword evidence="1" id="KW-0732">Signal</keyword>
<feature type="signal peptide" evidence="1">
    <location>
        <begin position="1"/>
        <end position="21"/>
    </location>
</feature>
<dbReference type="OrthoDB" id="6401678at2"/>
<dbReference type="InterPro" id="IPR022193">
    <property type="entry name" value="DUF3718"/>
</dbReference>
<evidence type="ECO:0008006" key="4">
    <source>
        <dbReference type="Google" id="ProtNLM"/>
    </source>
</evidence>
<dbReference type="KEGG" id="sdn:Sden_1550"/>
<name>Q12NZ1_SHEDO</name>
<dbReference type="AlphaFoldDB" id="Q12NZ1"/>
<evidence type="ECO:0000313" key="3">
    <source>
        <dbReference type="Proteomes" id="UP000001982"/>
    </source>
</evidence>
<sequence length="114" mass="12848">MKTIIAASLVTLSFLVMPAQAAMDPQLENTLIDVCKAGVSNRVFSFNDTMKIYRINKARIFPRLMCNGESFHQFALSNNADKTARLIAPYTQGKVTIQDIAFNYSADDLYDIRY</sequence>
<accession>Q12NZ1</accession>
<dbReference type="EMBL" id="CP000302">
    <property type="protein sequence ID" value="ABE54835.1"/>
    <property type="molecule type" value="Genomic_DNA"/>
</dbReference>
<proteinExistence type="predicted"/>
<feature type="chain" id="PRO_5004181601" description="DUF3718 domain-containing protein" evidence="1">
    <location>
        <begin position="22"/>
        <end position="114"/>
    </location>
</feature>